<evidence type="ECO:0000256" key="1">
    <source>
        <dbReference type="SAM" id="Phobius"/>
    </source>
</evidence>
<dbReference type="RefSeq" id="WP_052521663.1">
    <property type="nucleotide sequence ID" value="NZ_FUYG01000006.1"/>
</dbReference>
<dbReference type="Proteomes" id="UP000189735">
    <property type="component" value="Unassembled WGS sequence"/>
</dbReference>
<feature type="transmembrane region" description="Helical" evidence="1">
    <location>
        <begin position="12"/>
        <end position="33"/>
    </location>
</feature>
<dbReference type="AlphaFoldDB" id="A0A1T4Y7Q6"/>
<feature type="transmembrane region" description="Helical" evidence="1">
    <location>
        <begin position="97"/>
        <end position="115"/>
    </location>
</feature>
<evidence type="ECO:0000313" key="2">
    <source>
        <dbReference type="EMBL" id="SKA97321.1"/>
    </source>
</evidence>
<evidence type="ECO:0000313" key="3">
    <source>
        <dbReference type="Proteomes" id="UP000189735"/>
    </source>
</evidence>
<feature type="transmembrane region" description="Helical" evidence="1">
    <location>
        <begin position="67"/>
        <end position="90"/>
    </location>
</feature>
<sequence>MVDAHRGEVNRGRILLAVGGVVLVAAYAALMAVESLVLDPLAAVPGSTLGEIHARLTAAGQDVGGDIGWVIGTAAVGVVLAVTAAIIGLWRRFSLSTMAMIFLAIVAAGAVPAFLDGFRLGMDVADTHGVGGGAHTIWAGVLYLTSLASAVAIVGVGVFSRRRSSPRTHSPR</sequence>
<protein>
    <submittedName>
        <fullName evidence="2">Uncharacterized protein</fullName>
    </submittedName>
</protein>
<gene>
    <name evidence="2" type="ORF">SAMN06295879_2313</name>
</gene>
<feature type="transmembrane region" description="Helical" evidence="1">
    <location>
        <begin position="135"/>
        <end position="159"/>
    </location>
</feature>
<keyword evidence="1" id="KW-0472">Membrane</keyword>
<proteinExistence type="predicted"/>
<keyword evidence="1" id="KW-0812">Transmembrane</keyword>
<dbReference type="EMBL" id="FUYG01000006">
    <property type="protein sequence ID" value="SKA97321.1"/>
    <property type="molecule type" value="Genomic_DNA"/>
</dbReference>
<accession>A0A1T4Y7Q6</accession>
<keyword evidence="1" id="KW-1133">Transmembrane helix</keyword>
<name>A0A1T4Y7Q6_9MICO</name>
<organism evidence="2 3">
    <name type="scientific">Agreia bicolorata</name>
    <dbReference type="NCBI Taxonomy" id="110935"/>
    <lineage>
        <taxon>Bacteria</taxon>
        <taxon>Bacillati</taxon>
        <taxon>Actinomycetota</taxon>
        <taxon>Actinomycetes</taxon>
        <taxon>Micrococcales</taxon>
        <taxon>Microbacteriaceae</taxon>
        <taxon>Agreia</taxon>
    </lineage>
</organism>
<reference evidence="3" key="1">
    <citation type="submission" date="2017-02" db="EMBL/GenBank/DDBJ databases">
        <authorList>
            <person name="Varghese N."/>
            <person name="Submissions S."/>
        </authorList>
    </citation>
    <scope>NUCLEOTIDE SEQUENCE [LARGE SCALE GENOMIC DNA]</scope>
    <source>
        <strain evidence="3">VKM Ac-2052</strain>
    </source>
</reference>